<evidence type="ECO:0000259" key="4">
    <source>
        <dbReference type="Pfam" id="PF01765"/>
    </source>
</evidence>
<dbReference type="FunFam" id="3.30.1360.40:FF:000001">
    <property type="entry name" value="Ribosome-recycling factor"/>
    <property type="match status" value="1"/>
</dbReference>
<dbReference type="Pfam" id="PF01765">
    <property type="entry name" value="RRF"/>
    <property type="match status" value="1"/>
</dbReference>
<accession>M1QBF3</accession>
<keyword evidence="2" id="KW-0648">Protein biosynthesis</keyword>
<feature type="coiled-coil region" evidence="3">
    <location>
        <begin position="117"/>
        <end position="144"/>
    </location>
</feature>
<dbReference type="EMBL" id="JX684088">
    <property type="protein sequence ID" value="AGF93328.1"/>
    <property type="molecule type" value="Genomic_DNA"/>
</dbReference>
<proteinExistence type="inferred from homology"/>
<organism evidence="6">
    <name type="scientific">uncultured organism</name>
    <dbReference type="NCBI Taxonomy" id="155900"/>
    <lineage>
        <taxon>unclassified sequences</taxon>
        <taxon>environmental samples</taxon>
    </lineage>
</organism>
<evidence type="ECO:0000313" key="6">
    <source>
        <dbReference type="EMBL" id="AGF93328.1"/>
    </source>
</evidence>
<reference evidence="6" key="1">
    <citation type="journal article" date="2013" name="Syst. Appl. Microbiol.">
        <title>New insights into the archaeal diversity of a hypersaline microbial mat obtained by a metagenomic approach.</title>
        <authorList>
            <person name="Lopez-Lopez A."/>
            <person name="Richter M."/>
            <person name="Pena A."/>
            <person name="Tamames J."/>
            <person name="Rossello-Mora R."/>
        </authorList>
    </citation>
    <scope>NUCLEOTIDE SEQUENCE</scope>
</reference>
<dbReference type="EMBL" id="JX684077">
    <property type="protein sequence ID" value="AGF92920.1"/>
    <property type="molecule type" value="Genomic_DNA"/>
</dbReference>
<feature type="domain" description="Ribosome recycling factor" evidence="4">
    <location>
        <begin position="12"/>
        <end position="173"/>
    </location>
</feature>
<sequence length="177" mass="19925">MKEKMKGSVSTLQDELAKIHVGQANPAMIEDIKVEYYGTDTPLNQISNISAPESGLLVVQPYDSSQIGAIEKALMEAELGLNPNNDGEIVRVPVPKLSGERREELVNMIEDKAEETKVSIRNIRRDTNKKIEEQEEEGEITEDDMYMLKDEVDEITSSMTDRVDELVENKTDQVRSV</sequence>
<gene>
    <name evidence="6" type="ORF">FLSS-22_0022</name>
    <name evidence="5" type="ORF">FLSS-5_0011</name>
</gene>
<name>M1QBF3_9ZZZZ</name>
<keyword evidence="3" id="KW-0175">Coiled coil</keyword>
<dbReference type="InterPro" id="IPR023584">
    <property type="entry name" value="Ribosome_recyc_fac_dom"/>
</dbReference>
<evidence type="ECO:0000256" key="2">
    <source>
        <dbReference type="ARBA" id="ARBA00022917"/>
    </source>
</evidence>
<dbReference type="CDD" id="cd00520">
    <property type="entry name" value="RRF"/>
    <property type="match status" value="1"/>
</dbReference>
<evidence type="ECO:0000313" key="5">
    <source>
        <dbReference type="EMBL" id="AGF92920.1"/>
    </source>
</evidence>
<evidence type="ECO:0000256" key="1">
    <source>
        <dbReference type="ARBA" id="ARBA00005912"/>
    </source>
</evidence>
<protein>
    <submittedName>
        <fullName evidence="6">Ribosome recycling factor</fullName>
    </submittedName>
</protein>
<dbReference type="InterPro" id="IPR036191">
    <property type="entry name" value="RRF_sf"/>
</dbReference>
<dbReference type="PANTHER" id="PTHR20982:SF3">
    <property type="entry name" value="MITOCHONDRIAL RIBOSOME RECYCLING FACTOR PSEUDO 1"/>
    <property type="match status" value="1"/>
</dbReference>
<evidence type="ECO:0000256" key="3">
    <source>
        <dbReference type="SAM" id="Coils"/>
    </source>
</evidence>
<dbReference type="SUPFAM" id="SSF55194">
    <property type="entry name" value="Ribosome recycling factor, RRF"/>
    <property type="match status" value="1"/>
</dbReference>
<dbReference type="AlphaFoldDB" id="M1QBF3"/>
<dbReference type="GO" id="GO:0043023">
    <property type="term" value="F:ribosomal large subunit binding"/>
    <property type="evidence" value="ECO:0007669"/>
    <property type="project" value="TreeGrafter"/>
</dbReference>
<dbReference type="NCBIfam" id="TIGR00496">
    <property type="entry name" value="frr"/>
    <property type="match status" value="1"/>
</dbReference>
<dbReference type="HAMAP" id="MF_00040">
    <property type="entry name" value="RRF"/>
    <property type="match status" value="1"/>
</dbReference>
<dbReference type="Gene3D" id="1.10.132.20">
    <property type="entry name" value="Ribosome-recycling factor"/>
    <property type="match status" value="1"/>
</dbReference>
<dbReference type="PANTHER" id="PTHR20982">
    <property type="entry name" value="RIBOSOME RECYCLING FACTOR"/>
    <property type="match status" value="1"/>
</dbReference>
<comment type="similarity">
    <text evidence="1">Belongs to the RRF family.</text>
</comment>
<dbReference type="InterPro" id="IPR002661">
    <property type="entry name" value="Ribosome_recyc_fac"/>
</dbReference>
<dbReference type="Gene3D" id="3.30.1360.40">
    <property type="match status" value="1"/>
</dbReference>